<feature type="domain" description="EamA" evidence="6">
    <location>
        <begin position="1"/>
        <end position="126"/>
    </location>
</feature>
<gene>
    <name evidence="7" type="ORF">VI33_00720</name>
</gene>
<feature type="transmembrane region" description="Helical" evidence="5">
    <location>
        <begin position="167"/>
        <end position="184"/>
    </location>
</feature>
<proteinExistence type="predicted"/>
<keyword evidence="4 5" id="KW-0472">Membrane</keyword>
<feature type="transmembrane region" description="Helical" evidence="5">
    <location>
        <begin position="27"/>
        <end position="43"/>
    </location>
</feature>
<keyword evidence="3 5" id="KW-1133">Transmembrane helix</keyword>
<evidence type="ECO:0000259" key="6">
    <source>
        <dbReference type="Pfam" id="PF00892"/>
    </source>
</evidence>
<evidence type="ECO:0000256" key="2">
    <source>
        <dbReference type="ARBA" id="ARBA00022692"/>
    </source>
</evidence>
<feature type="domain" description="EamA" evidence="6">
    <location>
        <begin position="137"/>
        <end position="267"/>
    </location>
</feature>
<feature type="transmembrane region" description="Helical" evidence="5">
    <location>
        <begin position="226"/>
        <end position="245"/>
    </location>
</feature>
<evidence type="ECO:0000313" key="8">
    <source>
        <dbReference type="Proteomes" id="UP000066549"/>
    </source>
</evidence>
<dbReference type="PANTHER" id="PTHR22911:SF6">
    <property type="entry name" value="SOLUTE CARRIER FAMILY 35 MEMBER G1"/>
    <property type="match status" value="1"/>
</dbReference>
<dbReference type="InterPro" id="IPR000620">
    <property type="entry name" value="EamA_dom"/>
</dbReference>
<dbReference type="GO" id="GO:0016020">
    <property type="term" value="C:membrane"/>
    <property type="evidence" value="ECO:0007669"/>
    <property type="project" value="UniProtKB-SubCell"/>
</dbReference>
<evidence type="ECO:0000256" key="5">
    <source>
        <dbReference type="SAM" id="Phobius"/>
    </source>
</evidence>
<dbReference type="SUPFAM" id="SSF103481">
    <property type="entry name" value="Multidrug resistance efflux transporter EmrE"/>
    <property type="match status" value="2"/>
</dbReference>
<comment type="subcellular location">
    <subcellularLocation>
        <location evidence="1">Membrane</location>
        <topology evidence="1">Multi-pass membrane protein</topology>
    </subcellularLocation>
</comment>
<feature type="transmembrane region" description="Helical" evidence="5">
    <location>
        <begin position="86"/>
        <end position="103"/>
    </location>
</feature>
<feature type="transmembrane region" description="Helical" evidence="5">
    <location>
        <begin position="196"/>
        <end position="214"/>
    </location>
</feature>
<dbReference type="PANTHER" id="PTHR22911">
    <property type="entry name" value="ACYL-MALONYL CONDENSING ENZYME-RELATED"/>
    <property type="match status" value="1"/>
</dbReference>
<evidence type="ECO:0000256" key="1">
    <source>
        <dbReference type="ARBA" id="ARBA00004141"/>
    </source>
</evidence>
<feature type="transmembrane region" description="Helical" evidence="5">
    <location>
        <begin position="251"/>
        <end position="268"/>
    </location>
</feature>
<feature type="transmembrane region" description="Helical" evidence="5">
    <location>
        <begin position="112"/>
        <end position="130"/>
    </location>
</feature>
<dbReference type="AlphaFoldDB" id="A0A0H4JA12"/>
<dbReference type="Pfam" id="PF00892">
    <property type="entry name" value="EamA"/>
    <property type="match status" value="2"/>
</dbReference>
<feature type="transmembrane region" description="Helical" evidence="5">
    <location>
        <begin position="55"/>
        <end position="74"/>
    </location>
</feature>
<feature type="transmembrane region" description="Helical" evidence="5">
    <location>
        <begin position="136"/>
        <end position="155"/>
    </location>
</feature>
<organism evidence="7 8">
    <name type="scientific">Methylophilales bacterium MBRS-H7</name>
    <dbReference type="NCBI Taxonomy" id="1623450"/>
    <lineage>
        <taxon>Bacteria</taxon>
        <taxon>Pseudomonadati</taxon>
        <taxon>Pseudomonadota</taxon>
        <taxon>Betaproteobacteria</taxon>
        <taxon>Nitrosomonadales</taxon>
        <taxon>OM43 clade</taxon>
    </lineage>
</organism>
<evidence type="ECO:0000256" key="3">
    <source>
        <dbReference type="ARBA" id="ARBA00022989"/>
    </source>
</evidence>
<dbReference type="EMBL" id="CP011002">
    <property type="protein sequence ID" value="AKO65327.1"/>
    <property type="molecule type" value="Genomic_DNA"/>
</dbReference>
<sequence length="275" mass="31130">MLLATFSFSVMGLCVKLNSSSFNEYELVFYRSFVSLIIIIVLMKKNSITIKTKYAWFHFLRSFIGFISLLLFFYAITKLPLSTSMTLNYTSPIFLGLLIPFLMKQKFNSSKLFLLLIGFLGIVLILKPVLNYNWFAGLMGVLSGFGAAIAYIMVAKLGQLKEPDLRTVYFFTLVSSILSFGLMLKEDISPISFDINLIYLLLLGVSATIAQLAVTRAYREGKTLNNAAYSYMTVIFSVGWGVWIFQESLDWLTLMGILLIFLAGIFINKTKLRLK</sequence>
<dbReference type="PATRIC" id="fig|1623450.3.peg.147"/>
<dbReference type="OrthoDB" id="8524934at2"/>
<keyword evidence="8" id="KW-1185">Reference proteome</keyword>
<dbReference type="InterPro" id="IPR037185">
    <property type="entry name" value="EmrE-like"/>
</dbReference>
<protein>
    <submittedName>
        <fullName evidence="7">Membrane protein</fullName>
    </submittedName>
</protein>
<reference evidence="7 8" key="1">
    <citation type="submission" date="2015-03" db="EMBL/GenBank/DDBJ databases">
        <title>Comparative analysis of the OM43 clade including a novel species from Red Sea uncovers genomic and metabolic diversity among marine methylotrophs.</title>
        <authorList>
            <person name="Jimenez-Infante F."/>
            <person name="Ngugi D.K."/>
            <person name="Vinu M."/>
            <person name="Alam I."/>
            <person name="Kamau A."/>
            <person name="Blom J."/>
            <person name="Bajic V.B."/>
            <person name="Stingl U."/>
        </authorList>
    </citation>
    <scope>NUCLEOTIDE SEQUENCE [LARGE SCALE GENOMIC DNA]</scope>
    <source>
        <strain evidence="7 8">MBRSH7</strain>
    </source>
</reference>
<accession>A0A0H4JA12</accession>
<evidence type="ECO:0000313" key="7">
    <source>
        <dbReference type="EMBL" id="AKO65327.1"/>
    </source>
</evidence>
<keyword evidence="2 5" id="KW-0812">Transmembrane</keyword>
<evidence type="ECO:0000256" key="4">
    <source>
        <dbReference type="ARBA" id="ARBA00023136"/>
    </source>
</evidence>
<name>A0A0H4JA12_9PROT</name>
<dbReference type="Proteomes" id="UP000066549">
    <property type="component" value="Chromosome"/>
</dbReference>